<evidence type="ECO:0000256" key="2">
    <source>
        <dbReference type="ARBA" id="ARBA00023125"/>
    </source>
</evidence>
<dbReference type="InterPro" id="IPR001845">
    <property type="entry name" value="HTH_ArsR_DNA-bd_dom"/>
</dbReference>
<evidence type="ECO:0000259" key="4">
    <source>
        <dbReference type="PROSITE" id="PS50987"/>
    </source>
</evidence>
<organism evidence="5 6">
    <name type="scientific">Ferrovibrio xuzhouensis</name>
    <dbReference type="NCBI Taxonomy" id="1576914"/>
    <lineage>
        <taxon>Bacteria</taxon>
        <taxon>Pseudomonadati</taxon>
        <taxon>Pseudomonadota</taxon>
        <taxon>Alphaproteobacteria</taxon>
        <taxon>Rhodospirillales</taxon>
        <taxon>Rhodospirillaceae</taxon>
        <taxon>Ferrovibrio</taxon>
    </lineage>
</organism>
<keyword evidence="1" id="KW-0805">Transcription regulation</keyword>
<proteinExistence type="predicted"/>
<dbReference type="PANTHER" id="PTHR33154:SF28">
    <property type="entry name" value="HTH-TYPE TRANSCRIPTIONAL REGULATOR YGAV-RELATED"/>
    <property type="match status" value="1"/>
</dbReference>
<dbReference type="PRINTS" id="PR00778">
    <property type="entry name" value="HTHARSR"/>
</dbReference>
<feature type="domain" description="HTH arsR-type" evidence="4">
    <location>
        <begin position="8"/>
        <end position="102"/>
    </location>
</feature>
<evidence type="ECO:0000256" key="1">
    <source>
        <dbReference type="ARBA" id="ARBA00023015"/>
    </source>
</evidence>
<dbReference type="CDD" id="cd00090">
    <property type="entry name" value="HTH_ARSR"/>
    <property type="match status" value="1"/>
</dbReference>
<dbReference type="InterPro" id="IPR011991">
    <property type="entry name" value="ArsR-like_HTH"/>
</dbReference>
<name>A0ABV7VAH8_9PROT</name>
<dbReference type="EMBL" id="JBHRYJ010000001">
    <property type="protein sequence ID" value="MFC3674450.1"/>
    <property type="molecule type" value="Genomic_DNA"/>
</dbReference>
<dbReference type="Pfam" id="PF01022">
    <property type="entry name" value="HTH_5"/>
    <property type="match status" value="1"/>
</dbReference>
<sequence length="103" mass="11721">MQSTDLQLMSASAAEASQFLRNLANEKRLLTLCRLMEGECAVGQLAERVGLSPSALSQHLNRLRRDGLVDTRRDGQTIYYRLSDRRIEALIRLLYDQFCKTSC</sequence>
<dbReference type="Gene3D" id="1.10.10.10">
    <property type="entry name" value="Winged helix-like DNA-binding domain superfamily/Winged helix DNA-binding domain"/>
    <property type="match status" value="1"/>
</dbReference>
<keyword evidence="6" id="KW-1185">Reference proteome</keyword>
<accession>A0ABV7VAH8</accession>
<dbReference type="RefSeq" id="WP_379721446.1">
    <property type="nucleotide sequence ID" value="NZ_JBHRYJ010000001.1"/>
</dbReference>
<dbReference type="PROSITE" id="PS50987">
    <property type="entry name" value="HTH_ARSR_2"/>
    <property type="match status" value="1"/>
</dbReference>
<dbReference type="Proteomes" id="UP001595711">
    <property type="component" value="Unassembled WGS sequence"/>
</dbReference>
<dbReference type="SMART" id="SM00418">
    <property type="entry name" value="HTH_ARSR"/>
    <property type="match status" value="1"/>
</dbReference>
<dbReference type="PANTHER" id="PTHR33154">
    <property type="entry name" value="TRANSCRIPTIONAL REGULATOR, ARSR FAMILY"/>
    <property type="match status" value="1"/>
</dbReference>
<comment type="caution">
    <text evidence="5">The sequence shown here is derived from an EMBL/GenBank/DDBJ whole genome shotgun (WGS) entry which is preliminary data.</text>
</comment>
<dbReference type="InterPro" id="IPR036388">
    <property type="entry name" value="WH-like_DNA-bd_sf"/>
</dbReference>
<keyword evidence="2" id="KW-0238">DNA-binding</keyword>
<reference evidence="6" key="1">
    <citation type="journal article" date="2019" name="Int. J. Syst. Evol. Microbiol.">
        <title>The Global Catalogue of Microorganisms (GCM) 10K type strain sequencing project: providing services to taxonomists for standard genome sequencing and annotation.</title>
        <authorList>
            <consortium name="The Broad Institute Genomics Platform"/>
            <consortium name="The Broad Institute Genome Sequencing Center for Infectious Disease"/>
            <person name="Wu L."/>
            <person name="Ma J."/>
        </authorList>
    </citation>
    <scope>NUCLEOTIDE SEQUENCE [LARGE SCALE GENOMIC DNA]</scope>
    <source>
        <strain evidence="6">KCTC 42182</strain>
    </source>
</reference>
<dbReference type="InterPro" id="IPR051081">
    <property type="entry name" value="HTH_MetalResp_TranReg"/>
</dbReference>
<protein>
    <submittedName>
        <fullName evidence="5">ArsR/SmtB family transcription factor</fullName>
    </submittedName>
</protein>
<keyword evidence="3" id="KW-0804">Transcription</keyword>
<dbReference type="SUPFAM" id="SSF46785">
    <property type="entry name" value="Winged helix' DNA-binding domain"/>
    <property type="match status" value="1"/>
</dbReference>
<dbReference type="NCBIfam" id="NF033788">
    <property type="entry name" value="HTH_metalloreg"/>
    <property type="match status" value="1"/>
</dbReference>
<evidence type="ECO:0000313" key="6">
    <source>
        <dbReference type="Proteomes" id="UP001595711"/>
    </source>
</evidence>
<dbReference type="InterPro" id="IPR036390">
    <property type="entry name" value="WH_DNA-bd_sf"/>
</dbReference>
<evidence type="ECO:0000313" key="5">
    <source>
        <dbReference type="EMBL" id="MFC3674450.1"/>
    </source>
</evidence>
<gene>
    <name evidence="5" type="ORF">ACFOOQ_02780</name>
</gene>
<evidence type="ECO:0000256" key="3">
    <source>
        <dbReference type="ARBA" id="ARBA00023163"/>
    </source>
</evidence>